<feature type="coiled-coil region" evidence="1">
    <location>
        <begin position="178"/>
        <end position="316"/>
    </location>
</feature>
<organism evidence="4 5">
    <name type="scientific">Shewanella eurypsychrophilus</name>
    <dbReference type="NCBI Taxonomy" id="2593656"/>
    <lineage>
        <taxon>Bacteria</taxon>
        <taxon>Pseudomonadati</taxon>
        <taxon>Pseudomonadota</taxon>
        <taxon>Gammaproteobacteria</taxon>
        <taxon>Alteromonadales</taxon>
        <taxon>Shewanellaceae</taxon>
        <taxon>Shewanella</taxon>
    </lineage>
</organism>
<dbReference type="Pfam" id="PF13250">
    <property type="entry name" value="SNIPE"/>
    <property type="match status" value="1"/>
</dbReference>
<sequence length="460" mass="52560">MQELQISNILLGLAVTTVIIAIIAVILFKKLQSARYEIATQTDKVTEDRHNGIVELDNQTASMKTDYASKKEIYDSLVRQIAIYSDDIELIELGFYEPIFDFDASDKYKEEINKCKEQQKGLLRIKDTAGAIYCTIEWKVGGSSAEGRKMTQRGIRLTARAFNNECDAAIANCTWKNMVKMQERITKAFEAINKLNESNHILISEAYLQLKIDEIRLNFEYKEKKQREREEQAEIKAQMREEAKIEAEILKAEKEAIKEEARYKKALDEAKHELETANDDSRAELEAKIAALQANLVEAEQKHQRAESMAQQTKRGHVYVISNIGSFGEDVYKVGMTRRLEPMDRVKELGDASVPFSFDVHAMIHTKDAPTLERELHNIFDQKRVNMVNRRKEFFVISLDEIKKAVSSILGDEAEFVETAVAQDYHETKAMRQQAQLKQDIANGQVVESQHSAPQFADAI</sequence>
<proteinExistence type="predicted"/>
<protein>
    <submittedName>
        <fullName evidence="4">DUF4041 domain-containing protein</fullName>
    </submittedName>
</protein>
<dbReference type="SMART" id="SM00974">
    <property type="entry name" value="T5orf172"/>
    <property type="match status" value="1"/>
</dbReference>
<keyword evidence="2" id="KW-1133">Transmembrane helix</keyword>
<keyword evidence="2" id="KW-0812">Transmembrane</keyword>
<dbReference type="Proteomes" id="UP000316416">
    <property type="component" value="Chromosome"/>
</dbReference>
<dbReference type="InterPro" id="IPR025280">
    <property type="entry name" value="SNIPE"/>
</dbReference>
<keyword evidence="1" id="KW-0175">Coiled coil</keyword>
<evidence type="ECO:0000256" key="2">
    <source>
        <dbReference type="SAM" id="Phobius"/>
    </source>
</evidence>
<evidence type="ECO:0000313" key="5">
    <source>
        <dbReference type="Proteomes" id="UP000316416"/>
    </source>
</evidence>
<dbReference type="Pfam" id="PF13455">
    <property type="entry name" value="MUG113"/>
    <property type="match status" value="1"/>
</dbReference>
<dbReference type="EMBL" id="CP045503">
    <property type="protein sequence ID" value="QPG59154.1"/>
    <property type="molecule type" value="Genomic_DNA"/>
</dbReference>
<dbReference type="InterPro" id="IPR018306">
    <property type="entry name" value="Phage_T5_Orf172_DNA-bd"/>
</dbReference>
<gene>
    <name evidence="4" type="ORF">FM038_018425</name>
</gene>
<reference evidence="4" key="1">
    <citation type="submission" date="2021-07" db="EMBL/GenBank/DDBJ databases">
        <title>Shewanella sp. YLB-07 whole genome sequence.</title>
        <authorList>
            <person name="Yu L."/>
        </authorList>
    </citation>
    <scope>NUCLEOTIDE SEQUENCE</scope>
    <source>
        <strain evidence="4">YLB-08</strain>
    </source>
</reference>
<evidence type="ECO:0000313" key="4">
    <source>
        <dbReference type="EMBL" id="QPG59154.1"/>
    </source>
</evidence>
<evidence type="ECO:0000259" key="3">
    <source>
        <dbReference type="SMART" id="SM00974"/>
    </source>
</evidence>
<evidence type="ECO:0000256" key="1">
    <source>
        <dbReference type="SAM" id="Coils"/>
    </source>
</evidence>
<name>A0ABX6V922_9GAMM</name>
<accession>A0ABX6V922</accession>
<feature type="transmembrane region" description="Helical" evidence="2">
    <location>
        <begin position="6"/>
        <end position="28"/>
    </location>
</feature>
<dbReference type="RefSeq" id="WP_142874778.1">
    <property type="nucleotide sequence ID" value="NZ_CP045503.2"/>
</dbReference>
<keyword evidence="2" id="KW-0472">Membrane</keyword>
<keyword evidence="5" id="KW-1185">Reference proteome</keyword>
<feature type="domain" description="Bacteriophage T5 Orf172 DNA-binding" evidence="3">
    <location>
        <begin position="326"/>
        <end position="409"/>
    </location>
</feature>